<dbReference type="InterPro" id="IPR057774">
    <property type="entry name" value="D8C_UMOD/GP2/OIT3-like"/>
</dbReference>
<dbReference type="GeneTree" id="ENSGT00940000163868"/>
<dbReference type="Proteomes" id="UP000265020">
    <property type="component" value="Unassembled WGS sequence"/>
</dbReference>
<feature type="domain" description="UMOD/GP2/OIT3-like D8C" evidence="3">
    <location>
        <begin position="82"/>
        <end position="173"/>
    </location>
</feature>
<proteinExistence type="predicted"/>
<dbReference type="GO" id="GO:0005576">
    <property type="term" value="C:extracellular region"/>
    <property type="evidence" value="ECO:0007669"/>
    <property type="project" value="TreeGrafter"/>
</dbReference>
<dbReference type="GO" id="GO:0009986">
    <property type="term" value="C:cell surface"/>
    <property type="evidence" value="ECO:0007669"/>
    <property type="project" value="TreeGrafter"/>
</dbReference>
<dbReference type="InterPro" id="IPR050969">
    <property type="entry name" value="Dev_Signal_Modulators"/>
</dbReference>
<dbReference type="GO" id="GO:0005102">
    <property type="term" value="F:signaling receptor binding"/>
    <property type="evidence" value="ECO:0007669"/>
    <property type="project" value="TreeGrafter"/>
</dbReference>
<evidence type="ECO:0000256" key="2">
    <source>
        <dbReference type="ARBA" id="ARBA00023157"/>
    </source>
</evidence>
<organism evidence="4 5">
    <name type="scientific">Cyprinodon variegatus</name>
    <name type="common">Sheepshead minnow</name>
    <dbReference type="NCBI Taxonomy" id="28743"/>
    <lineage>
        <taxon>Eukaryota</taxon>
        <taxon>Metazoa</taxon>
        <taxon>Chordata</taxon>
        <taxon>Craniata</taxon>
        <taxon>Vertebrata</taxon>
        <taxon>Euteleostomi</taxon>
        <taxon>Actinopterygii</taxon>
        <taxon>Neopterygii</taxon>
        <taxon>Teleostei</taxon>
        <taxon>Neoteleostei</taxon>
        <taxon>Acanthomorphata</taxon>
        <taxon>Ovalentaria</taxon>
        <taxon>Atherinomorphae</taxon>
        <taxon>Cyprinodontiformes</taxon>
        <taxon>Cyprinodontidae</taxon>
        <taxon>Cyprinodon</taxon>
    </lineage>
</organism>
<keyword evidence="5" id="KW-1185">Reference proteome</keyword>
<dbReference type="OMA" id="LKACATW"/>
<dbReference type="Ensembl" id="ENSCVAT00000010584.1">
    <property type="protein sequence ID" value="ENSCVAP00000003107.1"/>
    <property type="gene ID" value="ENSCVAG00000004279.1"/>
</dbReference>
<protein>
    <recommendedName>
        <fullName evidence="3">UMOD/GP2/OIT3-like D8C domain-containing protein</fullName>
    </recommendedName>
</protein>
<evidence type="ECO:0000313" key="5">
    <source>
        <dbReference type="Proteomes" id="UP000265020"/>
    </source>
</evidence>
<dbReference type="PANTHER" id="PTHR14949">
    <property type="entry name" value="EGF-LIKE-DOMAIN, MULTIPLE 7, 8"/>
    <property type="match status" value="1"/>
</dbReference>
<dbReference type="PANTHER" id="PTHR14949:SF53">
    <property type="entry name" value="VON WILLEBRAND FACTOR D AND EGF DOMAIN-CONTAINING PROTEIN"/>
    <property type="match status" value="1"/>
</dbReference>
<keyword evidence="2" id="KW-1015">Disulfide bond</keyword>
<dbReference type="STRING" id="28743.ENSCVAP00000003107"/>
<name>A0A3Q2CDY4_CYPVA</name>
<evidence type="ECO:0000256" key="1">
    <source>
        <dbReference type="ARBA" id="ARBA00022729"/>
    </source>
</evidence>
<accession>A0A3Q2CDY4</accession>
<reference evidence="4" key="1">
    <citation type="submission" date="2025-08" db="UniProtKB">
        <authorList>
            <consortium name="Ensembl"/>
        </authorList>
    </citation>
    <scope>IDENTIFICATION</scope>
</reference>
<sequence length="185" mass="20964">MLLNYIYIPSITRLKEATQALDLMIFKMFFFWEQIQLKCAPGGHLVLQDPYRSTTFSSSELQKSALHDIICDNSLSPGWYQFQILDKRASMPTQCVEVNHCGTQAPLWLSLDDGETLPGPLEIRQLKACATWKVFGGNSKDCCMFHIPVSVRNCGDFYVYLLQPTPGCMAYCAEGKYIVLVIQSF</sequence>
<dbReference type="AlphaFoldDB" id="A0A3Q2CDY4"/>
<keyword evidence="1" id="KW-0732">Signal</keyword>
<evidence type="ECO:0000259" key="3">
    <source>
        <dbReference type="Pfam" id="PF23283"/>
    </source>
</evidence>
<reference evidence="4" key="2">
    <citation type="submission" date="2025-09" db="UniProtKB">
        <authorList>
            <consortium name="Ensembl"/>
        </authorList>
    </citation>
    <scope>IDENTIFICATION</scope>
</reference>
<dbReference type="Pfam" id="PF23283">
    <property type="entry name" value="D8C_UMOD"/>
    <property type="match status" value="1"/>
</dbReference>
<evidence type="ECO:0000313" key="4">
    <source>
        <dbReference type="Ensembl" id="ENSCVAP00000003107.1"/>
    </source>
</evidence>